<dbReference type="GO" id="GO:0009651">
    <property type="term" value="P:response to salt stress"/>
    <property type="evidence" value="ECO:0007669"/>
    <property type="project" value="TreeGrafter"/>
</dbReference>
<evidence type="ECO:0000259" key="2">
    <source>
        <dbReference type="SMART" id="SM00128"/>
    </source>
</evidence>
<dbReference type="SMART" id="SM00128">
    <property type="entry name" value="IPPc"/>
    <property type="match status" value="1"/>
</dbReference>
<name>A0AAV6N1Q3_9ROSI</name>
<dbReference type="GO" id="GO:0009737">
    <property type="term" value="P:response to abscisic acid"/>
    <property type="evidence" value="ECO:0007669"/>
    <property type="project" value="TreeGrafter"/>
</dbReference>
<dbReference type="Proteomes" id="UP000685013">
    <property type="component" value="Chromosome 9"/>
</dbReference>
<dbReference type="GO" id="GO:0004439">
    <property type="term" value="F:phosphatidylinositol-4,5-bisphosphate 5-phosphatase activity"/>
    <property type="evidence" value="ECO:0007669"/>
    <property type="project" value="TreeGrafter"/>
</dbReference>
<gene>
    <name evidence="3" type="primary">IP5P11</name>
    <name evidence="3" type="ORF">SDJN03_13681</name>
</gene>
<dbReference type="InterPro" id="IPR046985">
    <property type="entry name" value="IP5"/>
</dbReference>
<dbReference type="EMBL" id="JAGKQH010000009">
    <property type="protein sequence ID" value="KAG6591335.1"/>
    <property type="molecule type" value="Genomic_DNA"/>
</dbReference>
<feature type="region of interest" description="Disordered" evidence="1">
    <location>
        <begin position="1"/>
        <end position="43"/>
    </location>
</feature>
<dbReference type="Pfam" id="PF22669">
    <property type="entry name" value="Exo_endo_phos2"/>
    <property type="match status" value="1"/>
</dbReference>
<sequence>MDLEMGQAEDLEMDMPKEDLPKWAKEDLEMGQGGPRNGPKWDRKKVADNHAKNFVMRPLNHLLRLCTGTNSKTPAPALLQHQGGAAHEGIKTVVVDEDVCSGVCIYIVTWNMNGQARYGDLEKAGGATVGCFPPVAVGFGPESHISRSQGRGEELGVQTHNALVIFKEMEPLCIALQVTVWLGDLNYRIEGISTHPARNLIRKNLLSLLRRRDQLMQEAERGRIFDGYCEGTLSFKPTYKYNVGSSKYDSSYKVRVPSWTDRILFKLDELEKISANLCSYDSMDEIYSSDHKPVKAQLCLRLTNTSLS</sequence>
<accession>A0AAV6N1Q3</accession>
<dbReference type="GO" id="GO:0009733">
    <property type="term" value="P:response to auxin"/>
    <property type="evidence" value="ECO:0007669"/>
    <property type="project" value="TreeGrafter"/>
</dbReference>
<dbReference type="AlphaFoldDB" id="A0AAV6N1Q3"/>
<dbReference type="PANTHER" id="PTHR11200">
    <property type="entry name" value="INOSITOL 5-PHOSPHATASE"/>
    <property type="match status" value="1"/>
</dbReference>
<dbReference type="InterPro" id="IPR000300">
    <property type="entry name" value="IPPc"/>
</dbReference>
<dbReference type="GO" id="GO:0009753">
    <property type="term" value="P:response to jasmonic acid"/>
    <property type="evidence" value="ECO:0007669"/>
    <property type="project" value="TreeGrafter"/>
</dbReference>
<feature type="non-terminal residue" evidence="3">
    <location>
        <position position="1"/>
    </location>
</feature>
<dbReference type="GO" id="GO:0005886">
    <property type="term" value="C:plasma membrane"/>
    <property type="evidence" value="ECO:0007669"/>
    <property type="project" value="TreeGrafter"/>
</dbReference>
<reference evidence="3 4" key="1">
    <citation type="journal article" date="2021" name="Hortic Res">
        <title>The domestication of Cucurbita argyrosperma as revealed by the genome of its wild relative.</title>
        <authorList>
            <person name="Barrera-Redondo J."/>
            <person name="Sanchez-de la Vega G."/>
            <person name="Aguirre-Liguori J.A."/>
            <person name="Castellanos-Morales G."/>
            <person name="Gutierrez-Guerrero Y.T."/>
            <person name="Aguirre-Dugua X."/>
            <person name="Aguirre-Planter E."/>
            <person name="Tenaillon M.I."/>
            <person name="Lira-Saade R."/>
            <person name="Eguiarte L.E."/>
        </authorList>
    </citation>
    <scope>NUCLEOTIDE SEQUENCE [LARGE SCALE GENOMIC DNA]</scope>
    <source>
        <strain evidence="3">JBR-2021</strain>
    </source>
</reference>
<dbReference type="GO" id="GO:0046856">
    <property type="term" value="P:phosphatidylinositol dephosphorylation"/>
    <property type="evidence" value="ECO:0007669"/>
    <property type="project" value="InterPro"/>
</dbReference>
<dbReference type="GO" id="GO:0034485">
    <property type="term" value="F:phosphatidylinositol-3,4,5-trisphosphate 5-phosphatase activity"/>
    <property type="evidence" value="ECO:0007669"/>
    <property type="project" value="TreeGrafter"/>
</dbReference>
<dbReference type="GO" id="GO:0043813">
    <property type="term" value="F:phosphatidylinositol-3,5-bisphosphate 5-phosphatase activity"/>
    <property type="evidence" value="ECO:0007669"/>
    <property type="project" value="TreeGrafter"/>
</dbReference>
<evidence type="ECO:0000256" key="1">
    <source>
        <dbReference type="SAM" id="MobiDB-lite"/>
    </source>
</evidence>
<comment type="caution">
    <text evidence="3">The sequence shown here is derived from an EMBL/GenBank/DDBJ whole genome shotgun (WGS) entry which is preliminary data.</text>
</comment>
<dbReference type="PANTHER" id="PTHR11200:SF275">
    <property type="entry name" value="LD06095P"/>
    <property type="match status" value="1"/>
</dbReference>
<protein>
    <submittedName>
        <fullName evidence="3">Type IV inositol polyphosphate 5-phosphatase 11</fullName>
    </submittedName>
</protein>
<feature type="domain" description="Inositol polyphosphate-related phosphatase" evidence="2">
    <location>
        <begin position="61"/>
        <end position="306"/>
    </location>
</feature>
<organism evidence="3 4">
    <name type="scientific">Cucurbita argyrosperma subsp. sororia</name>
    <dbReference type="NCBI Taxonomy" id="37648"/>
    <lineage>
        <taxon>Eukaryota</taxon>
        <taxon>Viridiplantae</taxon>
        <taxon>Streptophyta</taxon>
        <taxon>Embryophyta</taxon>
        <taxon>Tracheophyta</taxon>
        <taxon>Spermatophyta</taxon>
        <taxon>Magnoliopsida</taxon>
        <taxon>eudicotyledons</taxon>
        <taxon>Gunneridae</taxon>
        <taxon>Pentapetalae</taxon>
        <taxon>rosids</taxon>
        <taxon>fabids</taxon>
        <taxon>Cucurbitales</taxon>
        <taxon>Cucurbitaceae</taxon>
        <taxon>Cucurbiteae</taxon>
        <taxon>Cucurbita</taxon>
    </lineage>
</organism>
<evidence type="ECO:0000313" key="4">
    <source>
        <dbReference type="Proteomes" id="UP000685013"/>
    </source>
</evidence>
<keyword evidence="4" id="KW-1185">Reference proteome</keyword>
<feature type="compositionally biased region" description="Acidic residues" evidence="1">
    <location>
        <begin position="1"/>
        <end position="13"/>
    </location>
</feature>
<evidence type="ECO:0000313" key="3">
    <source>
        <dbReference type="EMBL" id="KAG6591335.1"/>
    </source>
</evidence>
<feature type="compositionally biased region" description="Basic and acidic residues" evidence="1">
    <location>
        <begin position="14"/>
        <end position="28"/>
    </location>
</feature>
<proteinExistence type="predicted"/>